<evidence type="ECO:0000259" key="1">
    <source>
        <dbReference type="Pfam" id="PF01433"/>
    </source>
</evidence>
<dbReference type="GO" id="GO:0070006">
    <property type="term" value="F:metalloaminopeptidase activity"/>
    <property type="evidence" value="ECO:0007669"/>
    <property type="project" value="TreeGrafter"/>
</dbReference>
<organism evidence="2 3">
    <name type="scientific">Dreissena polymorpha</name>
    <name type="common">Zebra mussel</name>
    <name type="synonym">Mytilus polymorpha</name>
    <dbReference type="NCBI Taxonomy" id="45954"/>
    <lineage>
        <taxon>Eukaryota</taxon>
        <taxon>Metazoa</taxon>
        <taxon>Spiralia</taxon>
        <taxon>Lophotrochozoa</taxon>
        <taxon>Mollusca</taxon>
        <taxon>Bivalvia</taxon>
        <taxon>Autobranchia</taxon>
        <taxon>Heteroconchia</taxon>
        <taxon>Euheterodonta</taxon>
        <taxon>Imparidentia</taxon>
        <taxon>Neoheterodontei</taxon>
        <taxon>Myida</taxon>
        <taxon>Dreissenoidea</taxon>
        <taxon>Dreissenidae</taxon>
        <taxon>Dreissena</taxon>
    </lineage>
</organism>
<dbReference type="GO" id="GO:0008270">
    <property type="term" value="F:zinc ion binding"/>
    <property type="evidence" value="ECO:0007669"/>
    <property type="project" value="InterPro"/>
</dbReference>
<dbReference type="GO" id="GO:0005737">
    <property type="term" value="C:cytoplasm"/>
    <property type="evidence" value="ECO:0007669"/>
    <property type="project" value="TreeGrafter"/>
</dbReference>
<protein>
    <recommendedName>
        <fullName evidence="1">Peptidase M1 membrane alanine aminopeptidase domain-containing protein</fullName>
    </recommendedName>
</protein>
<feature type="domain" description="Peptidase M1 membrane alanine aminopeptidase" evidence="1">
    <location>
        <begin position="1"/>
        <end position="52"/>
    </location>
</feature>
<accession>A0A9D4H4V3</accession>
<dbReference type="EMBL" id="JAIWYP010000005">
    <property type="protein sequence ID" value="KAH3827006.1"/>
    <property type="molecule type" value="Genomic_DNA"/>
</dbReference>
<dbReference type="GO" id="GO:0042277">
    <property type="term" value="F:peptide binding"/>
    <property type="evidence" value="ECO:0007669"/>
    <property type="project" value="TreeGrafter"/>
</dbReference>
<evidence type="ECO:0000313" key="3">
    <source>
        <dbReference type="Proteomes" id="UP000828390"/>
    </source>
</evidence>
<dbReference type="GO" id="GO:0016020">
    <property type="term" value="C:membrane"/>
    <property type="evidence" value="ECO:0007669"/>
    <property type="project" value="TreeGrafter"/>
</dbReference>
<dbReference type="Gene3D" id="1.10.390.10">
    <property type="entry name" value="Neutral Protease Domain 2"/>
    <property type="match status" value="1"/>
</dbReference>
<comment type="caution">
    <text evidence="2">The sequence shown here is derived from an EMBL/GenBank/DDBJ whole genome shotgun (WGS) entry which is preliminary data.</text>
</comment>
<dbReference type="SUPFAM" id="SSF55486">
    <property type="entry name" value="Metalloproteases ('zincins'), catalytic domain"/>
    <property type="match status" value="1"/>
</dbReference>
<gene>
    <name evidence="2" type="ORF">DPMN_128934</name>
</gene>
<dbReference type="InterPro" id="IPR050344">
    <property type="entry name" value="Peptidase_M1_aminopeptidases"/>
</dbReference>
<dbReference type="GO" id="GO:0005615">
    <property type="term" value="C:extracellular space"/>
    <property type="evidence" value="ECO:0007669"/>
    <property type="project" value="TreeGrafter"/>
</dbReference>
<name>A0A9D4H4V3_DREPO</name>
<reference evidence="2" key="1">
    <citation type="journal article" date="2019" name="bioRxiv">
        <title>The Genome of the Zebra Mussel, Dreissena polymorpha: A Resource for Invasive Species Research.</title>
        <authorList>
            <person name="McCartney M.A."/>
            <person name="Auch B."/>
            <person name="Kono T."/>
            <person name="Mallez S."/>
            <person name="Zhang Y."/>
            <person name="Obille A."/>
            <person name="Becker A."/>
            <person name="Abrahante J.E."/>
            <person name="Garbe J."/>
            <person name="Badalamenti J.P."/>
            <person name="Herman A."/>
            <person name="Mangelson H."/>
            <person name="Liachko I."/>
            <person name="Sullivan S."/>
            <person name="Sone E.D."/>
            <person name="Koren S."/>
            <person name="Silverstein K.A.T."/>
            <person name="Beckman K.B."/>
            <person name="Gohl D.M."/>
        </authorList>
    </citation>
    <scope>NUCLEOTIDE SEQUENCE</scope>
    <source>
        <strain evidence="2">Duluth1</strain>
        <tissue evidence="2">Whole animal</tissue>
    </source>
</reference>
<reference evidence="2" key="2">
    <citation type="submission" date="2020-11" db="EMBL/GenBank/DDBJ databases">
        <authorList>
            <person name="McCartney M.A."/>
            <person name="Auch B."/>
            <person name="Kono T."/>
            <person name="Mallez S."/>
            <person name="Becker A."/>
            <person name="Gohl D.M."/>
            <person name="Silverstein K.A.T."/>
            <person name="Koren S."/>
            <person name="Bechman K.B."/>
            <person name="Herman A."/>
            <person name="Abrahante J.E."/>
            <person name="Garbe J."/>
        </authorList>
    </citation>
    <scope>NUCLEOTIDE SEQUENCE</scope>
    <source>
        <strain evidence="2">Duluth1</strain>
        <tissue evidence="2">Whole animal</tissue>
    </source>
</reference>
<evidence type="ECO:0000313" key="2">
    <source>
        <dbReference type="EMBL" id="KAH3827006.1"/>
    </source>
</evidence>
<proteinExistence type="predicted"/>
<dbReference type="InterPro" id="IPR027268">
    <property type="entry name" value="Peptidase_M4/M1_CTD_sf"/>
</dbReference>
<keyword evidence="3" id="KW-1185">Reference proteome</keyword>
<dbReference type="Proteomes" id="UP000828390">
    <property type="component" value="Unassembled WGS sequence"/>
</dbReference>
<dbReference type="InterPro" id="IPR014782">
    <property type="entry name" value="Peptidase_M1_dom"/>
</dbReference>
<dbReference type="GO" id="GO:0043171">
    <property type="term" value="P:peptide catabolic process"/>
    <property type="evidence" value="ECO:0007669"/>
    <property type="project" value="TreeGrafter"/>
</dbReference>
<dbReference type="GO" id="GO:0006508">
    <property type="term" value="P:proteolysis"/>
    <property type="evidence" value="ECO:0007669"/>
    <property type="project" value="TreeGrafter"/>
</dbReference>
<sequence>MIAIPDSAAGAMENWGLITYRETAMLYQPGVSSAGSKQRVAIVVSHELAHQYRVPDIISYAENHTPRYVQGTRLNLIRNDTYWVPDRIPFFKVRTGNRKGSHMYQTAGFNTPKISYANVPYMQSISYTKIAYANLQLGTR</sequence>
<dbReference type="PANTHER" id="PTHR11533">
    <property type="entry name" value="PROTEASE M1 ZINC METALLOPROTEASE"/>
    <property type="match status" value="1"/>
</dbReference>
<dbReference type="AlphaFoldDB" id="A0A9D4H4V3"/>
<dbReference type="PANTHER" id="PTHR11533:SF294">
    <property type="entry name" value="THYROTROPIN-RELEASING HORMONE-DEGRADING ECTOENZYME"/>
    <property type="match status" value="1"/>
</dbReference>
<dbReference type="Pfam" id="PF01433">
    <property type="entry name" value="Peptidase_M1"/>
    <property type="match status" value="1"/>
</dbReference>